<feature type="compositionally biased region" description="Pro residues" evidence="1">
    <location>
        <begin position="1"/>
        <end position="19"/>
    </location>
</feature>
<proteinExistence type="predicted"/>
<dbReference type="RefSeq" id="WP_181642494.1">
    <property type="nucleotide sequence ID" value="NZ_CCXJ01000678.1"/>
</dbReference>
<evidence type="ECO:0000313" key="2">
    <source>
        <dbReference type="EMBL" id="MDP9823440.1"/>
    </source>
</evidence>
<reference evidence="2 3" key="1">
    <citation type="submission" date="2023-07" db="EMBL/GenBank/DDBJ databases">
        <title>Sequencing the genomes of 1000 actinobacteria strains.</title>
        <authorList>
            <person name="Klenk H.-P."/>
        </authorList>
    </citation>
    <scope>NUCLEOTIDE SEQUENCE [LARGE SCALE GENOMIC DNA]</scope>
    <source>
        <strain evidence="2 3">GD13</strain>
    </source>
</reference>
<dbReference type="InterPro" id="IPR025447">
    <property type="entry name" value="DUF4192"/>
</dbReference>
<gene>
    <name evidence="2" type="ORF">J2S59_003249</name>
</gene>
<organism evidence="2 3">
    <name type="scientific">Nocardioides massiliensis</name>
    <dbReference type="NCBI Taxonomy" id="1325935"/>
    <lineage>
        <taxon>Bacteria</taxon>
        <taxon>Bacillati</taxon>
        <taxon>Actinomycetota</taxon>
        <taxon>Actinomycetes</taxon>
        <taxon>Propionibacteriales</taxon>
        <taxon>Nocardioidaceae</taxon>
        <taxon>Nocardioides</taxon>
    </lineage>
</organism>
<evidence type="ECO:0008006" key="4">
    <source>
        <dbReference type="Google" id="ProtNLM"/>
    </source>
</evidence>
<dbReference type="EMBL" id="JAUSQM010000001">
    <property type="protein sequence ID" value="MDP9823440.1"/>
    <property type="molecule type" value="Genomic_DNA"/>
</dbReference>
<evidence type="ECO:0000313" key="3">
    <source>
        <dbReference type="Proteomes" id="UP001240447"/>
    </source>
</evidence>
<dbReference type="Proteomes" id="UP001240447">
    <property type="component" value="Unassembled WGS sequence"/>
</dbReference>
<keyword evidence="3" id="KW-1185">Reference proteome</keyword>
<evidence type="ECO:0000256" key="1">
    <source>
        <dbReference type="SAM" id="MobiDB-lite"/>
    </source>
</evidence>
<accession>A0ABT9NTS8</accession>
<dbReference type="Pfam" id="PF13830">
    <property type="entry name" value="DUF4192"/>
    <property type="match status" value="1"/>
</dbReference>
<comment type="caution">
    <text evidence="2">The sequence shown here is derived from an EMBL/GenBank/DDBJ whole genome shotgun (WGS) entry which is preliminary data.</text>
</comment>
<name>A0ABT9NTS8_9ACTN</name>
<sequence length="354" mass="36930">MSIRPLPDPPTSHPGPPAAPREVRTLRNPDDLLALVPTLFGFHPHDSLVLVGVGAAPGMHARVDLPTGPDAAREVAGVLAHAAGRADCEAACLLGYSEDRTSVVAAVEATAAALDHVGIPVALAVHADGGTYVLLHADGDPGPATPYDVSGHPLMAEAVVAGRVVHADRGSLVESLRPVPRLVADVQRHADTCLDVLGSPEEGRAAPTRATLLERLQEEARWVNRLTRTLLAADALPTTAQAARMLVAMRVSLTARDALWAEISPGHADRAVRLCRHLVQVAPRDLRAAPAALLGFAAWLSGDGALAWCGVEASQAAESGYSMAALVGELLERAVPPTSWTPWARSELGVPGLD</sequence>
<protein>
    <recommendedName>
        <fullName evidence="4">DUF4192 domain-containing protein</fullName>
    </recommendedName>
</protein>
<feature type="region of interest" description="Disordered" evidence="1">
    <location>
        <begin position="1"/>
        <end position="21"/>
    </location>
</feature>